<protein>
    <recommendedName>
        <fullName evidence="4">DUF5316 domain-containing protein</fullName>
    </recommendedName>
</protein>
<sequence>MRRELYGLVGGIAATVILGVLSWVKGSEAFFIQTAGWAGSASLIIGALISGNFLTGDRVRQHQANESKQDRKNRRTAAGVLIGFSLPLLAADLLVSLW</sequence>
<organism evidence="2 3">
    <name type="scientific">Paenibacillus zeisoli</name>
    <dbReference type="NCBI Taxonomy" id="2496267"/>
    <lineage>
        <taxon>Bacteria</taxon>
        <taxon>Bacillati</taxon>
        <taxon>Bacillota</taxon>
        <taxon>Bacilli</taxon>
        <taxon>Bacillales</taxon>
        <taxon>Paenibacillaceae</taxon>
        <taxon>Paenibacillus</taxon>
    </lineage>
</organism>
<feature type="transmembrane region" description="Helical" evidence="1">
    <location>
        <begin position="5"/>
        <end position="24"/>
    </location>
</feature>
<dbReference type="Pfam" id="PF17247">
    <property type="entry name" value="DUF5316"/>
    <property type="match status" value="1"/>
</dbReference>
<evidence type="ECO:0000256" key="1">
    <source>
        <dbReference type="SAM" id="Phobius"/>
    </source>
</evidence>
<keyword evidence="1" id="KW-0812">Transmembrane</keyword>
<evidence type="ECO:0000313" key="3">
    <source>
        <dbReference type="Proteomes" id="UP000272464"/>
    </source>
</evidence>
<dbReference type="EMBL" id="RZNX01000003">
    <property type="protein sequence ID" value="RUT31730.1"/>
    <property type="molecule type" value="Genomic_DNA"/>
</dbReference>
<keyword evidence="1" id="KW-1133">Transmembrane helix</keyword>
<reference evidence="2 3" key="1">
    <citation type="submission" date="2018-12" db="EMBL/GenBank/DDBJ databases">
        <authorList>
            <person name="Sun L."/>
            <person name="Chen Z."/>
        </authorList>
    </citation>
    <scope>NUCLEOTIDE SEQUENCE [LARGE SCALE GENOMIC DNA]</scope>
    <source>
        <strain evidence="2 3">3-5-3</strain>
    </source>
</reference>
<comment type="caution">
    <text evidence="2">The sequence shown here is derived from an EMBL/GenBank/DDBJ whole genome shotgun (WGS) entry which is preliminary data.</text>
</comment>
<evidence type="ECO:0008006" key="4">
    <source>
        <dbReference type="Google" id="ProtNLM"/>
    </source>
</evidence>
<dbReference type="AlphaFoldDB" id="A0A3S1D997"/>
<gene>
    <name evidence="2" type="ORF">EJP77_10095</name>
</gene>
<feature type="transmembrane region" description="Helical" evidence="1">
    <location>
        <begin position="30"/>
        <end position="55"/>
    </location>
</feature>
<name>A0A3S1D997_9BACL</name>
<feature type="transmembrane region" description="Helical" evidence="1">
    <location>
        <begin position="76"/>
        <end position="97"/>
    </location>
</feature>
<evidence type="ECO:0000313" key="2">
    <source>
        <dbReference type="EMBL" id="RUT31730.1"/>
    </source>
</evidence>
<dbReference type="RefSeq" id="WP_127199110.1">
    <property type="nucleotide sequence ID" value="NZ_RZNX01000003.1"/>
</dbReference>
<accession>A0A3S1D997</accession>
<dbReference type="InterPro" id="IPR035167">
    <property type="entry name" value="DUF5316"/>
</dbReference>
<keyword evidence="3" id="KW-1185">Reference proteome</keyword>
<dbReference type="Proteomes" id="UP000272464">
    <property type="component" value="Unassembled WGS sequence"/>
</dbReference>
<keyword evidence="1" id="KW-0472">Membrane</keyword>
<proteinExistence type="predicted"/>